<sequence>MSSSPALLSACFTVLNALLRSKSPLTNVEKNPILSAILKNTFYAQFCAGENEAEVRQTRRRLGQMGYDGVILEYALEVLEAGEKGVTEEEEMKAIEKWKKGCLDSVSMAEPGDFLGLKWSGLGPGALSLLKSAQPPTPAIASAISTVCTLASTRSVGLLPGAEESGTNPGIDAWTLSLQRSLNRNPSGKAIMYSTYQAYLKTTPATLAAHLETASREGFTLGVKLVRGAYLAGEQRRGLAWDTKEETDCCYDELAERLLRREYGGLLQPPADTGRSARAERPAFPRVDLVLATHNLASVRKAQALRARQAERGEERIPLAYAQLMGMADEVSCELLQAVKAAERERRELKEAGKGDEAVDVPRALKCSTWGSTAECLNFLLRRAAENRDAASRTADTRDAMGREIWRRTKASVGLS</sequence>
<dbReference type="InterPro" id="IPR002872">
    <property type="entry name" value="Proline_DH_dom"/>
</dbReference>
<keyword evidence="5" id="KW-0274">FAD</keyword>
<dbReference type="GO" id="GO:0004657">
    <property type="term" value="F:proline dehydrogenase activity"/>
    <property type="evidence" value="ECO:0007669"/>
    <property type="project" value="UniProtKB-EC"/>
</dbReference>
<dbReference type="EC" id="1.5.5.2" evidence="2 5"/>
<evidence type="ECO:0000256" key="4">
    <source>
        <dbReference type="ARBA" id="ARBA00023062"/>
    </source>
</evidence>
<evidence type="ECO:0000256" key="3">
    <source>
        <dbReference type="ARBA" id="ARBA00023002"/>
    </source>
</evidence>
<keyword evidence="3 5" id="KW-0560">Oxidoreductase</keyword>
<dbReference type="Proteomes" id="UP000799766">
    <property type="component" value="Unassembled WGS sequence"/>
</dbReference>
<dbReference type="AlphaFoldDB" id="A0A6A6P3C9"/>
<dbReference type="SUPFAM" id="SSF51730">
    <property type="entry name" value="FAD-linked oxidoreductase"/>
    <property type="match status" value="1"/>
</dbReference>
<name>A0A6A6P3C9_9PEZI</name>
<organism evidence="7 8">
    <name type="scientific">Lineolata rhizophorae</name>
    <dbReference type="NCBI Taxonomy" id="578093"/>
    <lineage>
        <taxon>Eukaryota</taxon>
        <taxon>Fungi</taxon>
        <taxon>Dikarya</taxon>
        <taxon>Ascomycota</taxon>
        <taxon>Pezizomycotina</taxon>
        <taxon>Dothideomycetes</taxon>
        <taxon>Dothideomycetes incertae sedis</taxon>
        <taxon>Lineolatales</taxon>
        <taxon>Lineolataceae</taxon>
        <taxon>Lineolata</taxon>
    </lineage>
</organism>
<keyword evidence="5" id="KW-0285">Flavoprotein</keyword>
<keyword evidence="8" id="KW-1185">Reference proteome</keyword>
<comment type="catalytic activity">
    <reaction evidence="5">
        <text>L-proline + a quinone = (S)-1-pyrroline-5-carboxylate + a quinol + H(+)</text>
        <dbReference type="Rhea" id="RHEA:23784"/>
        <dbReference type="ChEBI" id="CHEBI:15378"/>
        <dbReference type="ChEBI" id="CHEBI:17388"/>
        <dbReference type="ChEBI" id="CHEBI:24646"/>
        <dbReference type="ChEBI" id="CHEBI:60039"/>
        <dbReference type="ChEBI" id="CHEBI:132124"/>
        <dbReference type="EC" id="1.5.5.2"/>
    </reaction>
</comment>
<dbReference type="Gene3D" id="3.20.20.220">
    <property type="match status" value="1"/>
</dbReference>
<evidence type="ECO:0000313" key="8">
    <source>
        <dbReference type="Proteomes" id="UP000799766"/>
    </source>
</evidence>
<dbReference type="OrthoDB" id="5464at2759"/>
<dbReference type="GO" id="GO:0005739">
    <property type="term" value="C:mitochondrion"/>
    <property type="evidence" value="ECO:0007669"/>
    <property type="project" value="TreeGrafter"/>
</dbReference>
<keyword evidence="4 5" id="KW-0642">Proline metabolism</keyword>
<comment type="cofactor">
    <cofactor evidence="5">
        <name>FAD</name>
        <dbReference type="ChEBI" id="CHEBI:57692"/>
    </cofactor>
</comment>
<dbReference type="GO" id="GO:0010133">
    <property type="term" value="P:L-proline catabolic process to L-glutamate"/>
    <property type="evidence" value="ECO:0007669"/>
    <property type="project" value="TreeGrafter"/>
</dbReference>
<comment type="function">
    <text evidence="5">Converts proline to delta-1-pyrroline-5-carboxylate.</text>
</comment>
<feature type="domain" description="Proline dehydrogenase" evidence="6">
    <location>
        <begin position="62"/>
        <end position="394"/>
    </location>
</feature>
<dbReference type="InterPro" id="IPR029041">
    <property type="entry name" value="FAD-linked_oxidoreductase-like"/>
</dbReference>
<evidence type="ECO:0000313" key="7">
    <source>
        <dbReference type="EMBL" id="KAF2458307.1"/>
    </source>
</evidence>
<reference evidence="7" key="1">
    <citation type="journal article" date="2020" name="Stud. Mycol.">
        <title>101 Dothideomycetes genomes: a test case for predicting lifestyles and emergence of pathogens.</title>
        <authorList>
            <person name="Haridas S."/>
            <person name="Albert R."/>
            <person name="Binder M."/>
            <person name="Bloem J."/>
            <person name="Labutti K."/>
            <person name="Salamov A."/>
            <person name="Andreopoulos B."/>
            <person name="Baker S."/>
            <person name="Barry K."/>
            <person name="Bills G."/>
            <person name="Bluhm B."/>
            <person name="Cannon C."/>
            <person name="Castanera R."/>
            <person name="Culley D."/>
            <person name="Daum C."/>
            <person name="Ezra D."/>
            <person name="Gonzalez J."/>
            <person name="Henrissat B."/>
            <person name="Kuo A."/>
            <person name="Liang C."/>
            <person name="Lipzen A."/>
            <person name="Lutzoni F."/>
            <person name="Magnuson J."/>
            <person name="Mondo S."/>
            <person name="Nolan M."/>
            <person name="Ohm R."/>
            <person name="Pangilinan J."/>
            <person name="Park H.-J."/>
            <person name="Ramirez L."/>
            <person name="Alfaro M."/>
            <person name="Sun H."/>
            <person name="Tritt A."/>
            <person name="Yoshinaga Y."/>
            <person name="Zwiers L.-H."/>
            <person name="Turgeon B."/>
            <person name="Goodwin S."/>
            <person name="Spatafora J."/>
            <person name="Crous P."/>
            <person name="Grigoriev I."/>
        </authorList>
    </citation>
    <scope>NUCLEOTIDE SEQUENCE</scope>
    <source>
        <strain evidence="7">ATCC 16933</strain>
    </source>
</reference>
<gene>
    <name evidence="7" type="ORF">BDY21DRAFT_371153</name>
</gene>
<comment type="similarity">
    <text evidence="1 5">Belongs to the proline oxidase family.</text>
</comment>
<evidence type="ECO:0000259" key="6">
    <source>
        <dbReference type="Pfam" id="PF01619"/>
    </source>
</evidence>
<dbReference type="EMBL" id="MU001678">
    <property type="protein sequence ID" value="KAF2458307.1"/>
    <property type="molecule type" value="Genomic_DNA"/>
</dbReference>
<evidence type="ECO:0000256" key="5">
    <source>
        <dbReference type="RuleBase" id="RU364054"/>
    </source>
</evidence>
<evidence type="ECO:0000256" key="2">
    <source>
        <dbReference type="ARBA" id="ARBA00012695"/>
    </source>
</evidence>
<dbReference type="InterPro" id="IPR015659">
    <property type="entry name" value="Proline_oxidase"/>
</dbReference>
<proteinExistence type="inferred from homology"/>
<dbReference type="PANTHER" id="PTHR13914">
    <property type="entry name" value="PROLINE OXIDASE"/>
    <property type="match status" value="1"/>
</dbReference>
<accession>A0A6A6P3C9</accession>
<evidence type="ECO:0000256" key="1">
    <source>
        <dbReference type="ARBA" id="ARBA00005869"/>
    </source>
</evidence>
<dbReference type="Pfam" id="PF01619">
    <property type="entry name" value="Pro_dh"/>
    <property type="match status" value="1"/>
</dbReference>
<dbReference type="PANTHER" id="PTHR13914:SF30">
    <property type="entry name" value="PROLINE DEHYDROGENASE"/>
    <property type="match status" value="1"/>
</dbReference>
<protein>
    <recommendedName>
        <fullName evidence="2 5">Proline dehydrogenase</fullName>
        <ecNumber evidence="2 5">1.5.5.2</ecNumber>
    </recommendedName>
</protein>
<dbReference type="GO" id="GO:0071949">
    <property type="term" value="F:FAD binding"/>
    <property type="evidence" value="ECO:0007669"/>
    <property type="project" value="TreeGrafter"/>
</dbReference>